<keyword evidence="1" id="KW-1133">Transmembrane helix</keyword>
<feature type="transmembrane region" description="Helical" evidence="1">
    <location>
        <begin position="239"/>
        <end position="257"/>
    </location>
</feature>
<dbReference type="EMBL" id="JACHWQ010000003">
    <property type="protein sequence ID" value="MBB2975945.1"/>
    <property type="molecule type" value="Genomic_DNA"/>
</dbReference>
<accession>A0A7W4V332</accession>
<evidence type="ECO:0000313" key="2">
    <source>
        <dbReference type="EMBL" id="MBB2975945.1"/>
    </source>
</evidence>
<organism evidence="2 3">
    <name type="scientific">Microbacterium endophyticum</name>
    <dbReference type="NCBI Taxonomy" id="1526412"/>
    <lineage>
        <taxon>Bacteria</taxon>
        <taxon>Bacillati</taxon>
        <taxon>Actinomycetota</taxon>
        <taxon>Actinomycetes</taxon>
        <taxon>Micrococcales</taxon>
        <taxon>Microbacteriaceae</taxon>
        <taxon>Microbacterium</taxon>
    </lineage>
</organism>
<feature type="transmembrane region" description="Helical" evidence="1">
    <location>
        <begin position="309"/>
        <end position="329"/>
    </location>
</feature>
<feature type="transmembrane region" description="Helical" evidence="1">
    <location>
        <begin position="59"/>
        <end position="81"/>
    </location>
</feature>
<protein>
    <submittedName>
        <fullName evidence="2">ABC-2 type transport system permease protein</fullName>
    </submittedName>
</protein>
<comment type="caution">
    <text evidence="2">The sequence shown here is derived from an EMBL/GenBank/DDBJ whole genome shotgun (WGS) entry which is preliminary data.</text>
</comment>
<feature type="transmembrane region" description="Helical" evidence="1">
    <location>
        <begin position="488"/>
        <end position="515"/>
    </location>
</feature>
<keyword evidence="3" id="KW-1185">Reference proteome</keyword>
<feature type="transmembrane region" description="Helical" evidence="1">
    <location>
        <begin position="21"/>
        <end position="47"/>
    </location>
</feature>
<name>A0A7W4V332_9MICO</name>
<feature type="transmembrane region" description="Helical" evidence="1">
    <location>
        <begin position="206"/>
        <end position="227"/>
    </location>
</feature>
<feature type="transmembrane region" description="Helical" evidence="1">
    <location>
        <begin position="335"/>
        <end position="352"/>
    </location>
</feature>
<gene>
    <name evidence="2" type="ORF">FHX49_001512</name>
</gene>
<feature type="transmembrane region" description="Helical" evidence="1">
    <location>
        <begin position="456"/>
        <end position="482"/>
    </location>
</feature>
<dbReference type="RefSeq" id="WP_165141344.1">
    <property type="nucleotide sequence ID" value="NZ_CP049255.1"/>
</dbReference>
<feature type="transmembrane region" description="Helical" evidence="1">
    <location>
        <begin position="407"/>
        <end position="435"/>
    </location>
</feature>
<feature type="transmembrane region" description="Helical" evidence="1">
    <location>
        <begin position="102"/>
        <end position="127"/>
    </location>
</feature>
<feature type="transmembrane region" description="Helical" evidence="1">
    <location>
        <begin position="133"/>
        <end position="152"/>
    </location>
</feature>
<feature type="transmembrane region" description="Helical" evidence="1">
    <location>
        <begin position="381"/>
        <end position="401"/>
    </location>
</feature>
<dbReference type="AlphaFoldDB" id="A0A7W4V332"/>
<feature type="transmembrane region" description="Helical" evidence="1">
    <location>
        <begin position="172"/>
        <end position="194"/>
    </location>
</feature>
<evidence type="ECO:0000313" key="3">
    <source>
        <dbReference type="Proteomes" id="UP000529310"/>
    </source>
</evidence>
<sequence>MVATVLRLRYRILGNTLASSPWQLIGFIVGSLWALFILLGVTAGLIALSFTSLDAARSVITAGGAALTLGWILGPIFVSGLDTTVDAGRLAPFPISTRQLMVALTAAGFAGVPGIATTLGALATFAAWWRFPVALLAAIVCVPLGVLICVVASRTMGALAAGSGGSRRTKELISIGAFLLLALAGPILVGILNLVDAATAASSGGFSLIGTVISGISWTPIGAAWAVPGDLAAGALLPALVKFAIALASVGLLWWLWQRSLAASLVSPARSATKKLAIGSLGWFGRFPTGGTGATLARSITSWTRDPRYLRQLLVVPLIPALLLFYSYGDLSSPFLTFSAVLVAYLLGSIPYTDVSYDGTAFAAVLAAGVRGRDDRAGRMLGAAFVGVPAIIVIAVATIALSGNWALLPAILGASLGALLTGYGMCAVSSAILVVPVAAPGDNPFKRVPGQTFLQGLAYVGFWAASGVLSLPAFALAVAAGITGNEMFGWAALGVGVVLGSALFGIGVVVGGHVFDRNAPKLLERLHTFKGM</sequence>
<reference evidence="2 3" key="1">
    <citation type="submission" date="2020-08" db="EMBL/GenBank/DDBJ databases">
        <title>Sequencing the genomes of 1000 actinobacteria strains.</title>
        <authorList>
            <person name="Klenk H.-P."/>
        </authorList>
    </citation>
    <scope>NUCLEOTIDE SEQUENCE [LARGE SCALE GENOMIC DNA]</scope>
    <source>
        <strain evidence="2 3">DSM 27099</strain>
    </source>
</reference>
<keyword evidence="1" id="KW-0472">Membrane</keyword>
<dbReference type="Proteomes" id="UP000529310">
    <property type="component" value="Unassembled WGS sequence"/>
</dbReference>
<proteinExistence type="predicted"/>
<keyword evidence="1" id="KW-0812">Transmembrane</keyword>
<evidence type="ECO:0000256" key="1">
    <source>
        <dbReference type="SAM" id="Phobius"/>
    </source>
</evidence>